<evidence type="ECO:0000256" key="3">
    <source>
        <dbReference type="ARBA" id="ARBA00022692"/>
    </source>
</evidence>
<dbReference type="OrthoDB" id="9342687at2"/>
<feature type="transmembrane region" description="Helical" evidence="7">
    <location>
        <begin position="89"/>
        <end position="108"/>
    </location>
</feature>
<feature type="transmembrane region" description="Helical" evidence="7">
    <location>
        <begin position="54"/>
        <end position="77"/>
    </location>
</feature>
<organism evidence="9 10">
    <name type="scientific">Candidatus Frankia alpina</name>
    <dbReference type="NCBI Taxonomy" id="2699483"/>
    <lineage>
        <taxon>Bacteria</taxon>
        <taxon>Bacillati</taxon>
        <taxon>Actinomycetota</taxon>
        <taxon>Actinomycetes</taxon>
        <taxon>Frankiales</taxon>
        <taxon>Frankiaceae</taxon>
        <taxon>Frankia</taxon>
    </lineage>
</organism>
<evidence type="ECO:0000313" key="9">
    <source>
        <dbReference type="EMBL" id="THJ75963.1"/>
    </source>
</evidence>
<comment type="caution">
    <text evidence="9">The sequence shown here is derived from an EMBL/GenBank/DDBJ whole genome shotgun (WGS) entry which is preliminary data.</text>
</comment>
<keyword evidence="5 7" id="KW-0472">Membrane</keyword>
<evidence type="ECO:0000256" key="2">
    <source>
        <dbReference type="ARBA" id="ARBA00022475"/>
    </source>
</evidence>
<name>A0A4S5EUG3_9ACTN</name>
<evidence type="ECO:0000256" key="7">
    <source>
        <dbReference type="SAM" id="Phobius"/>
    </source>
</evidence>
<reference evidence="9 10" key="1">
    <citation type="submission" date="2019-04" db="EMBL/GenBank/DDBJ databases">
        <title>Draft genome sequences for three unisolated Alnus-infective Frankia Sp+ strains, AgTrS, AiOr and AvVan, the first sequenced Frankia strains able to sporulate in-planta.</title>
        <authorList>
            <person name="Bethencourt L."/>
            <person name="Vautrin F."/>
            <person name="Taib N."/>
            <person name="Dubost A."/>
            <person name="Castro-Garcia L."/>
            <person name="Imbaud O."/>
            <person name="Abrouk D."/>
            <person name="Fournier P."/>
            <person name="Briolay J."/>
            <person name="Nguyen A."/>
            <person name="Normand P."/>
            <person name="Fernandez M.P."/>
            <person name="Brochier-Armanet C."/>
            <person name="Herrera-Belaroussi A."/>
        </authorList>
    </citation>
    <scope>NUCLEOTIDE SEQUENCE [LARGE SCALE GENOMIC DNA]</scope>
    <source>
        <strain evidence="9 10">AvVan</strain>
    </source>
</reference>
<dbReference type="GO" id="GO:0005886">
    <property type="term" value="C:plasma membrane"/>
    <property type="evidence" value="ECO:0007669"/>
    <property type="project" value="UniProtKB-SubCell"/>
</dbReference>
<proteinExistence type="predicted"/>
<evidence type="ECO:0000259" key="8">
    <source>
        <dbReference type="Pfam" id="PF12823"/>
    </source>
</evidence>
<protein>
    <submittedName>
        <fullName evidence="9">DUF3817 domain-containing protein</fullName>
    </submittedName>
</protein>
<evidence type="ECO:0000256" key="1">
    <source>
        <dbReference type="ARBA" id="ARBA00004651"/>
    </source>
</evidence>
<dbReference type="PANTHER" id="PTHR40077:SF2">
    <property type="entry name" value="MEMBRANE PROTEIN"/>
    <property type="match status" value="1"/>
</dbReference>
<gene>
    <name evidence="9" type="ORF">E7Y31_02380</name>
</gene>
<dbReference type="AlphaFoldDB" id="A0A4S5EUG3"/>
<accession>A0A4S5EUG3</accession>
<dbReference type="InterPro" id="IPR023845">
    <property type="entry name" value="DUF3817_TM"/>
</dbReference>
<dbReference type="EMBL" id="SSXH01000026">
    <property type="protein sequence ID" value="THJ75963.1"/>
    <property type="molecule type" value="Genomic_DNA"/>
</dbReference>
<comment type="subcellular location">
    <subcellularLocation>
        <location evidence="1">Cell membrane</location>
        <topology evidence="1">Multi-pass membrane protein</topology>
    </subcellularLocation>
</comment>
<keyword evidence="3 7" id="KW-0812">Transmembrane</keyword>
<keyword evidence="2" id="KW-1003">Cell membrane</keyword>
<evidence type="ECO:0000256" key="5">
    <source>
        <dbReference type="ARBA" id="ARBA00023136"/>
    </source>
</evidence>
<keyword evidence="4 7" id="KW-1133">Transmembrane helix</keyword>
<feature type="transmembrane region" description="Helical" evidence="7">
    <location>
        <begin position="27"/>
        <end position="48"/>
    </location>
</feature>
<evidence type="ECO:0000313" key="10">
    <source>
        <dbReference type="Proteomes" id="UP000305282"/>
    </source>
</evidence>
<dbReference type="RefSeq" id="WP_136446708.1">
    <property type="nucleotide sequence ID" value="NZ_SSXH01000026.1"/>
</dbReference>
<feature type="region of interest" description="Disordered" evidence="6">
    <location>
        <begin position="120"/>
        <end position="139"/>
    </location>
</feature>
<dbReference type="PANTHER" id="PTHR40077">
    <property type="entry name" value="MEMBRANE PROTEIN-RELATED"/>
    <property type="match status" value="1"/>
</dbReference>
<dbReference type="Pfam" id="PF12823">
    <property type="entry name" value="DUF3817"/>
    <property type="match status" value="1"/>
</dbReference>
<sequence>MTPAPSRTAGGRSAAPAVRAALLRYRVIAYVVGVGLILLVCVGMPLKYAGDNDAVVATVGPIHGVLYVVYLACAFDLASRCRLSLPRTILIMLAGTIPFLSFVAERWVSALVRREHLAEPAGAKPARPATGEAAEASAR</sequence>
<feature type="domain" description="DUF3817" evidence="8">
    <location>
        <begin position="23"/>
        <end position="108"/>
    </location>
</feature>
<evidence type="ECO:0000256" key="6">
    <source>
        <dbReference type="SAM" id="MobiDB-lite"/>
    </source>
</evidence>
<evidence type="ECO:0000256" key="4">
    <source>
        <dbReference type="ARBA" id="ARBA00022989"/>
    </source>
</evidence>
<dbReference type="NCBIfam" id="TIGR03954">
    <property type="entry name" value="integ_memb_HG"/>
    <property type="match status" value="1"/>
</dbReference>
<keyword evidence="10" id="KW-1185">Reference proteome</keyword>
<dbReference type="Proteomes" id="UP000305282">
    <property type="component" value="Unassembled WGS sequence"/>
</dbReference>